<dbReference type="Gene3D" id="3.40.50.1000">
    <property type="entry name" value="HAD superfamily/HAD-like"/>
    <property type="match status" value="2"/>
</dbReference>
<sequence length="324" mass="36662">MTNHNALISDAKGSIGVAVRVPNQSLFSPGGGRYISIPRKKLVQKLEADPSQTRIHTWIEAMRASSPTRTRPGNISPLPESDEEDEYSSWMAQHPSALTMFEEIAEASKGKQIVMFLDYDGTLSPIVENPDRAYMSEEMREAVKGVARYFPTAIVTGRCRDKVRRFVKLPGLYYAGVLFQAANEFLPMIDKVSKCLVEKMRDIEGANVENNKFCVSVHYRCVDQKDWGLVAEHVTSILSEYPKLRLTQGRKVLEIRPTIKWDKGDDRTDEDAFKVLRNKGQGFGILVSKIPKETSATYSLQEPSEVGEFLQRLVEWKQMSLRGR</sequence>
<name>A0A7G2DZL3_ARATH</name>
<evidence type="ECO:0000256" key="6">
    <source>
        <dbReference type="SAM" id="MobiDB-lite"/>
    </source>
</evidence>
<dbReference type="GO" id="GO:0004805">
    <property type="term" value="F:trehalose-phosphatase activity"/>
    <property type="evidence" value="ECO:0007669"/>
    <property type="project" value="UniProtKB-EC"/>
</dbReference>
<feature type="region of interest" description="Disordered" evidence="6">
    <location>
        <begin position="63"/>
        <end position="85"/>
    </location>
</feature>
<proteinExistence type="inferred from homology"/>
<dbReference type="InterPro" id="IPR044651">
    <property type="entry name" value="OTSB-like"/>
</dbReference>
<dbReference type="InterPro" id="IPR023214">
    <property type="entry name" value="HAD_sf"/>
</dbReference>
<dbReference type="UniPathway" id="UPA00299"/>
<comment type="function">
    <text evidence="4">Removes the phosphate from trehalose 6-phosphate to produce free trehalose. Trehalose accumulation in plant may improve abiotic stress tolerance.</text>
</comment>
<comment type="cofactor">
    <cofactor evidence="2 5">
        <name>a divalent metal cation</name>
        <dbReference type="ChEBI" id="CHEBI:60240"/>
    </cofactor>
</comment>
<accession>A0A7G2DZL3</accession>
<reference evidence="7 8" key="1">
    <citation type="submission" date="2020-09" db="EMBL/GenBank/DDBJ databases">
        <authorList>
            <person name="Ashkenazy H."/>
        </authorList>
    </citation>
    <scope>NUCLEOTIDE SEQUENCE [LARGE SCALE GENOMIC DNA]</scope>
    <source>
        <strain evidence="8">cv. Cdm-0</strain>
    </source>
</reference>
<evidence type="ECO:0000256" key="4">
    <source>
        <dbReference type="ARBA" id="ARBA00025274"/>
    </source>
</evidence>
<dbReference type="Pfam" id="PF02358">
    <property type="entry name" value="Trehalose_PPase"/>
    <property type="match status" value="1"/>
</dbReference>
<evidence type="ECO:0000256" key="2">
    <source>
        <dbReference type="ARBA" id="ARBA00001968"/>
    </source>
</evidence>
<dbReference type="NCBIfam" id="TIGR00685">
    <property type="entry name" value="T6PP"/>
    <property type="match status" value="1"/>
</dbReference>
<dbReference type="InterPro" id="IPR036412">
    <property type="entry name" value="HAD-like_sf"/>
</dbReference>
<gene>
    <name evidence="7" type="ORF">AT9943_LOCUS3001</name>
</gene>
<evidence type="ECO:0000256" key="3">
    <source>
        <dbReference type="ARBA" id="ARBA00022801"/>
    </source>
</evidence>
<dbReference type="PANTHER" id="PTHR43768">
    <property type="entry name" value="TREHALOSE 6-PHOSPHATE PHOSPHATASE"/>
    <property type="match status" value="1"/>
</dbReference>
<dbReference type="GO" id="GO:0005992">
    <property type="term" value="P:trehalose biosynthetic process"/>
    <property type="evidence" value="ECO:0007669"/>
    <property type="project" value="UniProtKB-UniPathway"/>
</dbReference>
<dbReference type="EC" id="3.1.3.12" evidence="5"/>
<evidence type="ECO:0000313" key="7">
    <source>
        <dbReference type="EMBL" id="CAD5314572.1"/>
    </source>
</evidence>
<comment type="similarity">
    <text evidence="5">Belongs to the trehalose phosphatase family.</text>
</comment>
<organism evidence="7 8">
    <name type="scientific">Arabidopsis thaliana</name>
    <name type="common">Mouse-ear cress</name>
    <dbReference type="NCBI Taxonomy" id="3702"/>
    <lineage>
        <taxon>Eukaryota</taxon>
        <taxon>Viridiplantae</taxon>
        <taxon>Streptophyta</taxon>
        <taxon>Embryophyta</taxon>
        <taxon>Tracheophyta</taxon>
        <taxon>Spermatophyta</taxon>
        <taxon>Magnoliopsida</taxon>
        <taxon>eudicotyledons</taxon>
        <taxon>Gunneridae</taxon>
        <taxon>Pentapetalae</taxon>
        <taxon>rosids</taxon>
        <taxon>malvids</taxon>
        <taxon>Brassicales</taxon>
        <taxon>Brassicaceae</taxon>
        <taxon>Camelineae</taxon>
        <taxon>Arabidopsis</taxon>
    </lineage>
</organism>
<protein>
    <recommendedName>
        <fullName evidence="5">Trehalose 6-phosphate phosphatase</fullName>
        <ecNumber evidence="5">3.1.3.12</ecNumber>
    </recommendedName>
</protein>
<dbReference type="InterPro" id="IPR003337">
    <property type="entry name" value="Trehalose_PPase"/>
</dbReference>
<dbReference type="AlphaFoldDB" id="A0A7G2DZL3"/>
<dbReference type="Proteomes" id="UP000516314">
    <property type="component" value="Chromosome 1"/>
</dbReference>
<evidence type="ECO:0000313" key="8">
    <source>
        <dbReference type="Proteomes" id="UP000516314"/>
    </source>
</evidence>
<keyword evidence="3 5" id="KW-0378">Hydrolase</keyword>
<evidence type="ECO:0000256" key="5">
    <source>
        <dbReference type="RuleBase" id="RU361117"/>
    </source>
</evidence>
<comment type="pathway">
    <text evidence="5">Glycan biosynthesis; trehalose biosynthesis.</text>
</comment>
<dbReference type="SUPFAM" id="SSF56784">
    <property type="entry name" value="HAD-like"/>
    <property type="match status" value="1"/>
</dbReference>
<dbReference type="EMBL" id="LR881466">
    <property type="protein sequence ID" value="CAD5314572.1"/>
    <property type="molecule type" value="Genomic_DNA"/>
</dbReference>
<comment type="catalytic activity">
    <reaction evidence="1 5">
        <text>alpha,alpha-trehalose 6-phosphate + H2O = alpha,alpha-trehalose + phosphate</text>
        <dbReference type="Rhea" id="RHEA:23420"/>
        <dbReference type="ChEBI" id="CHEBI:15377"/>
        <dbReference type="ChEBI" id="CHEBI:16551"/>
        <dbReference type="ChEBI" id="CHEBI:43474"/>
        <dbReference type="ChEBI" id="CHEBI:58429"/>
        <dbReference type="EC" id="3.1.3.12"/>
    </reaction>
</comment>
<dbReference type="PANTHER" id="PTHR43768:SF32">
    <property type="entry name" value="TREHALOSE-PHOSPHATE PHOSPHATASE C-RELATED"/>
    <property type="match status" value="1"/>
</dbReference>
<evidence type="ECO:0000256" key="1">
    <source>
        <dbReference type="ARBA" id="ARBA00000500"/>
    </source>
</evidence>